<keyword evidence="3" id="KW-1185">Reference proteome</keyword>
<accession>A0ABR9KDG3</accession>
<protein>
    <submittedName>
        <fullName evidence="2">Uncharacterized protein</fullName>
    </submittedName>
</protein>
<organism evidence="2 3">
    <name type="scientific">Nonomuraea africana</name>
    <dbReference type="NCBI Taxonomy" id="46171"/>
    <lineage>
        <taxon>Bacteria</taxon>
        <taxon>Bacillati</taxon>
        <taxon>Actinomycetota</taxon>
        <taxon>Actinomycetes</taxon>
        <taxon>Streptosporangiales</taxon>
        <taxon>Streptosporangiaceae</taxon>
        <taxon>Nonomuraea</taxon>
    </lineage>
</organism>
<feature type="compositionally biased region" description="Basic and acidic residues" evidence="1">
    <location>
        <begin position="1"/>
        <end position="17"/>
    </location>
</feature>
<gene>
    <name evidence="2" type="ORF">H4W81_002811</name>
</gene>
<evidence type="ECO:0000313" key="2">
    <source>
        <dbReference type="EMBL" id="MBE1560032.1"/>
    </source>
</evidence>
<dbReference type="Proteomes" id="UP000661607">
    <property type="component" value="Unassembled WGS sequence"/>
</dbReference>
<reference evidence="2 3" key="1">
    <citation type="submission" date="2020-10" db="EMBL/GenBank/DDBJ databases">
        <title>Sequencing the genomes of 1000 actinobacteria strains.</title>
        <authorList>
            <person name="Klenk H.-P."/>
        </authorList>
    </citation>
    <scope>NUCLEOTIDE SEQUENCE [LARGE SCALE GENOMIC DNA]</scope>
    <source>
        <strain evidence="2 3">DSM 43748</strain>
    </source>
</reference>
<proteinExistence type="predicted"/>
<feature type="region of interest" description="Disordered" evidence="1">
    <location>
        <begin position="1"/>
        <end position="22"/>
    </location>
</feature>
<dbReference type="EMBL" id="JADBEF010000001">
    <property type="protein sequence ID" value="MBE1560032.1"/>
    <property type="molecule type" value="Genomic_DNA"/>
</dbReference>
<evidence type="ECO:0000313" key="3">
    <source>
        <dbReference type="Proteomes" id="UP000661607"/>
    </source>
</evidence>
<dbReference type="RefSeq" id="WP_192775179.1">
    <property type="nucleotide sequence ID" value="NZ_BAAASY010000043.1"/>
</dbReference>
<evidence type="ECO:0000256" key="1">
    <source>
        <dbReference type="SAM" id="MobiDB-lite"/>
    </source>
</evidence>
<sequence length="53" mass="5529">MYVTDSDRWSADSDDKSIAGGVDDLGGDPIDAVVEFHHPFGAGEGRGLGLPLI</sequence>
<comment type="caution">
    <text evidence="2">The sequence shown here is derived from an EMBL/GenBank/DDBJ whole genome shotgun (WGS) entry which is preliminary data.</text>
</comment>
<name>A0ABR9KDG3_9ACTN</name>